<sequence length="1044" mass="114822">MSTDSEARSSLDKDIADGCLKFEKGLKIRYTRDFLLSLSELECCKKLPSGFDQSLLSEFEDTSHGIHDRLRTHSSLPTQGFRRTEYGSSPPTRGDSGNYSRPVYGRWDSRSSGRSDRDSDSQSDRESDSGRRYGNQPRKSWQGPEHDGLLGSGSFPRPSGYSAGVSAPKVRSNDQYHHNRSNEPYHPPRPYKAAPLSRRDTDSYNDETFGSTDSTNEDRVEEERRRRASFELMRKEQTKALQEKQKPNVEKHKVDSILDVLLMPDDVKEEKMVINQDNELDATSNPNSIDPGKSASHSQAPYRPLVPPGFKSSVVDKTSGLKSLFPQGHSVENGSLSNIEGKALGELNSNDEPKKSTYISNKDEQSANSSLLPKVASKKMGVEDFPLQNSIVSEAHEALNEPDFLKVSGLKLGGELKENNSTSILDKIFANTAANVNISVDSVENHANKPEDSWSPKTVPSSKFARWFAEEEGKSEDERSNRPTDLLSLIVGSEKSRNQVDIKPVQPFPAEFPGQGPEIAKIVNVPTPNTPSTANGVSETRSNGKNQVVPAILTCEDLEQTILSEYGDKSPKSELHSDGWSLSGMEPERPRARVDSDASQHLLSLLQKGASIIDTTSKITPDVSSEFLPATYNTGQDISKDIHTPGESLTLETLFGSAFMKELKSVEAPVSAQRGSVGSSQVESLEPHGLLPLADNGLFTSNMDQVAIEKMSNEKNMLASNRTQQVKVGKTEKWLGYDDPQIDPNLSNHQAGVNPKHGGLGRSAEYRLPEEESLIADEDLNAQFSRLMPGRNLSRKQSLVSNGADDLADKLAAMAARKDERATSGSDDPFLPGSYNQIDREMPYRDLHAKTSSSHIHSMQMGHGRPVLHPLDSHPSHMDSQMKFVGRESMMPHEALATQQFPGNMGRPPFSQPMGGLSGFDHPAHHQILQQMAIPGSFPPHLVNDFPRGAPVPHLGNQTASFMQEINSAQGHPYGSHHPNVRGVGMPSPGPSIHGGNNHPDAFQRLVEMELRAKSKQQIPPPFAGGHHAQAMYGHELDMGFRYR</sequence>
<feature type="region of interest" description="Disordered" evidence="1">
    <location>
        <begin position="68"/>
        <end position="232"/>
    </location>
</feature>
<evidence type="ECO:0000256" key="1">
    <source>
        <dbReference type="SAM" id="MobiDB-lite"/>
    </source>
</evidence>
<keyword evidence="3" id="KW-1185">Reference proteome</keyword>
<organism evidence="2 3">
    <name type="scientific">Oldenlandia corymbosa var. corymbosa</name>
    <dbReference type="NCBI Taxonomy" id="529605"/>
    <lineage>
        <taxon>Eukaryota</taxon>
        <taxon>Viridiplantae</taxon>
        <taxon>Streptophyta</taxon>
        <taxon>Embryophyta</taxon>
        <taxon>Tracheophyta</taxon>
        <taxon>Spermatophyta</taxon>
        <taxon>Magnoliopsida</taxon>
        <taxon>eudicotyledons</taxon>
        <taxon>Gunneridae</taxon>
        <taxon>Pentapetalae</taxon>
        <taxon>asterids</taxon>
        <taxon>lamiids</taxon>
        <taxon>Gentianales</taxon>
        <taxon>Rubiaceae</taxon>
        <taxon>Rubioideae</taxon>
        <taxon>Spermacoceae</taxon>
        <taxon>Hedyotis-Oldenlandia complex</taxon>
        <taxon>Oldenlandia</taxon>
    </lineage>
</organism>
<feature type="compositionally biased region" description="Basic and acidic residues" evidence="1">
    <location>
        <begin position="216"/>
        <end position="232"/>
    </location>
</feature>
<protein>
    <submittedName>
        <fullName evidence="2">OLC1v1000184C1</fullName>
    </submittedName>
</protein>
<proteinExistence type="predicted"/>
<dbReference type="PANTHER" id="PTHR34802">
    <property type="entry name" value="CHORISMATE SYNTHASE"/>
    <property type="match status" value="1"/>
</dbReference>
<feature type="compositionally biased region" description="Polar residues" evidence="1">
    <location>
        <begin position="277"/>
        <end position="288"/>
    </location>
</feature>
<feature type="compositionally biased region" description="Basic and acidic residues" evidence="1">
    <location>
        <begin position="568"/>
        <end position="577"/>
    </location>
</feature>
<feature type="region of interest" description="Disordered" evidence="1">
    <location>
        <begin position="568"/>
        <end position="588"/>
    </location>
</feature>
<evidence type="ECO:0000313" key="3">
    <source>
        <dbReference type="Proteomes" id="UP001161247"/>
    </source>
</evidence>
<feature type="compositionally biased region" description="Basic and acidic residues" evidence="1">
    <location>
        <begin position="171"/>
        <end position="183"/>
    </location>
</feature>
<name>A0AAV1D4E5_OLDCO</name>
<dbReference type="EMBL" id="OX459121">
    <property type="protein sequence ID" value="CAI9102000.1"/>
    <property type="molecule type" value="Genomic_DNA"/>
</dbReference>
<feature type="region of interest" description="Disordered" evidence="1">
    <location>
        <begin position="345"/>
        <end position="369"/>
    </location>
</feature>
<feature type="compositionally biased region" description="Basic and acidic residues" evidence="1">
    <location>
        <begin position="107"/>
        <end position="131"/>
    </location>
</feature>
<accession>A0AAV1D4E5</accession>
<dbReference type="Proteomes" id="UP001161247">
    <property type="component" value="Chromosome 4"/>
</dbReference>
<reference evidence="2" key="1">
    <citation type="submission" date="2023-03" db="EMBL/GenBank/DDBJ databases">
        <authorList>
            <person name="Julca I."/>
        </authorList>
    </citation>
    <scope>NUCLEOTIDE SEQUENCE</scope>
</reference>
<dbReference type="PANTHER" id="PTHR34802:SF1">
    <property type="entry name" value="CHORISMATE SYNTHASE"/>
    <property type="match status" value="1"/>
</dbReference>
<feature type="compositionally biased region" description="Polar residues" evidence="1">
    <location>
        <begin position="86"/>
        <end position="99"/>
    </location>
</feature>
<evidence type="ECO:0000313" key="2">
    <source>
        <dbReference type="EMBL" id="CAI9102000.1"/>
    </source>
</evidence>
<gene>
    <name evidence="2" type="ORF">OLC1_LOCUS11449</name>
</gene>
<feature type="region of interest" description="Disordered" evidence="1">
    <location>
        <begin position="277"/>
        <end position="310"/>
    </location>
</feature>
<dbReference type="AlphaFoldDB" id="A0AAV1D4E5"/>
<feature type="compositionally biased region" description="Basic and acidic residues" evidence="1">
    <location>
        <begin position="351"/>
        <end position="365"/>
    </location>
</feature>